<comment type="caution">
    <text evidence="2">The sequence shown here is derived from an EMBL/GenBank/DDBJ whole genome shotgun (WGS) entry which is preliminary data.</text>
</comment>
<dbReference type="OrthoDB" id="417078at2759"/>
<evidence type="ECO:0000313" key="3">
    <source>
        <dbReference type="Proteomes" id="UP001153069"/>
    </source>
</evidence>
<feature type="compositionally biased region" description="Polar residues" evidence="1">
    <location>
        <begin position="97"/>
        <end position="108"/>
    </location>
</feature>
<gene>
    <name evidence="2" type="ORF">SEMRO_731_G194310.1</name>
</gene>
<reference evidence="2" key="1">
    <citation type="submission" date="2020-06" db="EMBL/GenBank/DDBJ databases">
        <authorList>
            <consortium name="Plant Systems Biology data submission"/>
        </authorList>
    </citation>
    <scope>NUCLEOTIDE SEQUENCE</scope>
    <source>
        <strain evidence="2">D6</strain>
    </source>
</reference>
<dbReference type="Proteomes" id="UP001153069">
    <property type="component" value="Unassembled WGS sequence"/>
</dbReference>
<feature type="region of interest" description="Disordered" evidence="1">
    <location>
        <begin position="47"/>
        <end position="108"/>
    </location>
</feature>
<evidence type="ECO:0000256" key="1">
    <source>
        <dbReference type="SAM" id="MobiDB-lite"/>
    </source>
</evidence>
<accession>A0A9N8E8B8</accession>
<keyword evidence="3" id="KW-1185">Reference proteome</keyword>
<dbReference type="GO" id="GO:0005254">
    <property type="term" value="F:chloride channel activity"/>
    <property type="evidence" value="ECO:0007669"/>
    <property type="project" value="InterPro"/>
</dbReference>
<protein>
    <submittedName>
        <fullName evidence="2">Uncharacterized protein</fullName>
    </submittedName>
</protein>
<name>A0A9N8E8B8_9STRA</name>
<feature type="region of interest" description="Disordered" evidence="1">
    <location>
        <begin position="498"/>
        <end position="519"/>
    </location>
</feature>
<evidence type="ECO:0000313" key="2">
    <source>
        <dbReference type="EMBL" id="CAB9515685.1"/>
    </source>
</evidence>
<proteinExistence type="predicted"/>
<organism evidence="2 3">
    <name type="scientific">Seminavis robusta</name>
    <dbReference type="NCBI Taxonomy" id="568900"/>
    <lineage>
        <taxon>Eukaryota</taxon>
        <taxon>Sar</taxon>
        <taxon>Stramenopiles</taxon>
        <taxon>Ochrophyta</taxon>
        <taxon>Bacillariophyta</taxon>
        <taxon>Bacillariophyceae</taxon>
        <taxon>Bacillariophycidae</taxon>
        <taxon>Naviculales</taxon>
        <taxon>Naviculaceae</taxon>
        <taxon>Seminavis</taxon>
    </lineage>
</organism>
<sequence>MSSPKRMYLRYPSTALGYRFLAACLLFAIRASSFSLPSRIPPYRYSIPTTHPQHHPQSGRNYHWQLHSSLPPPNGSTLPPNGSITNFRRQRNNNNNGTPYSAGQPSSPGWKQGQLETLVSWAVSDKANRPVMREYEPDALWLWSQWRGTVLSLAFVPVVLNMLVGIGVDRFVHSVSESSWPLLAIPPSEDPVIQQLAGLNAVWDYQVTLTTFILTFFTAEAYKHWRSVYFTTRAIQGRINDICMLVTMGVNKEYANSEASQELVARVTRLIRKSHSFFWAATPTVSDGLADGKDKHHAPQNVEEHEFGPMLLTPEGLRGLANVGELTHEEADALLESGLPPTQYTYVLMEWVGLYIMEGLDLELLGHGSSGKPNNGLEENILRQLTMLRGEYFNLGDLYSGRMPLAYVHLVQVLVDSLLVLAPFSLYSGMGSLSIPLTGLLTLFYKGLLELSKSFLDPFGVEGYPGQNIRVDVLVSELNFGAASRWVVAAKSCPPSNISVPQNDKRRRAVNGQNMAGHE</sequence>
<dbReference type="AlphaFoldDB" id="A0A9N8E8B8"/>
<feature type="compositionally biased region" description="Polar residues" evidence="1">
    <location>
        <begin position="47"/>
        <end position="60"/>
    </location>
</feature>
<feature type="compositionally biased region" description="Polar residues" evidence="1">
    <location>
        <begin position="75"/>
        <end position="85"/>
    </location>
</feature>
<dbReference type="EMBL" id="CAICTM010000730">
    <property type="protein sequence ID" value="CAB9515685.1"/>
    <property type="molecule type" value="Genomic_DNA"/>
</dbReference>